<evidence type="ECO:0000256" key="3">
    <source>
        <dbReference type="ARBA" id="ARBA00012721"/>
    </source>
</evidence>
<dbReference type="GO" id="GO:0000105">
    <property type="term" value="P:L-histidine biosynthetic process"/>
    <property type="evidence" value="ECO:0007669"/>
    <property type="project" value="UniProtKB-UniPathway"/>
</dbReference>
<dbReference type="UniPathway" id="UPA00031">
    <property type="reaction ID" value="UER00008"/>
</dbReference>
<name>A0A7S4C8W8_9EUGL</name>
<dbReference type="EC" id="3.5.4.19" evidence="3"/>
<evidence type="ECO:0000256" key="2">
    <source>
        <dbReference type="ARBA" id="ARBA00005169"/>
    </source>
</evidence>
<proteinExistence type="predicted"/>
<evidence type="ECO:0000313" key="8">
    <source>
        <dbReference type="EMBL" id="CAE0790499.1"/>
    </source>
</evidence>
<sequence length="149" mass="16175">MGKELEEGVALTLDFTKLKKVANCGVDVIPVVAQDATTKDIVVVAYVNEEALQHSLKTRTATFWSTSRNELWVKGATSGDYLDLVDVRVNCEQNSLLYLVKPRGVGACHTKDSEGKSRSSCYYRHVTPDGAALEFLPGYAPNTPNPGGV</sequence>
<comment type="pathway">
    <text evidence="2">Amino-acid biosynthesis; L-histidine biosynthesis; L-histidine from 5-phospho-alpha-D-ribose 1-diphosphate: step 3/9.</text>
</comment>
<dbReference type="Pfam" id="PF01502">
    <property type="entry name" value="PRA-CH"/>
    <property type="match status" value="1"/>
</dbReference>
<reference evidence="8" key="1">
    <citation type="submission" date="2021-01" db="EMBL/GenBank/DDBJ databases">
        <authorList>
            <person name="Corre E."/>
            <person name="Pelletier E."/>
            <person name="Niang G."/>
            <person name="Scheremetjew M."/>
            <person name="Finn R."/>
            <person name="Kale V."/>
            <person name="Holt S."/>
            <person name="Cochrane G."/>
            <person name="Meng A."/>
            <person name="Brown T."/>
            <person name="Cohen L."/>
        </authorList>
    </citation>
    <scope>NUCLEOTIDE SEQUENCE</scope>
    <source>
        <strain evidence="8">CCMP1594</strain>
    </source>
</reference>
<keyword evidence="5" id="KW-0378">Hydrolase</keyword>
<dbReference type="PANTHER" id="PTHR42945">
    <property type="entry name" value="HISTIDINE BIOSYNTHESIS BIFUNCTIONAL PROTEIN"/>
    <property type="match status" value="1"/>
</dbReference>
<comment type="catalytic activity">
    <reaction evidence="1">
        <text>1-(5-phospho-beta-D-ribosyl)-5'-AMP + H2O = 1-(5-phospho-beta-D-ribosyl)-5-[(5-phospho-beta-D-ribosylamino)methylideneamino]imidazole-4-carboxamide</text>
        <dbReference type="Rhea" id="RHEA:20049"/>
        <dbReference type="ChEBI" id="CHEBI:15377"/>
        <dbReference type="ChEBI" id="CHEBI:58435"/>
        <dbReference type="ChEBI" id="CHEBI:59457"/>
        <dbReference type="EC" id="3.5.4.19"/>
    </reaction>
</comment>
<protein>
    <recommendedName>
        <fullName evidence="3">phosphoribosyl-AMP cyclohydrolase</fullName>
        <ecNumber evidence="3">3.5.4.19</ecNumber>
    </recommendedName>
</protein>
<dbReference type="Gene3D" id="3.10.20.810">
    <property type="entry name" value="Phosphoribosyl-AMP cyclohydrolase"/>
    <property type="match status" value="1"/>
</dbReference>
<dbReference type="PANTHER" id="PTHR42945:SF1">
    <property type="entry name" value="HISTIDINE BIOSYNTHESIS BIFUNCTIONAL PROTEIN HIS7"/>
    <property type="match status" value="1"/>
</dbReference>
<evidence type="ECO:0000256" key="6">
    <source>
        <dbReference type="ARBA" id="ARBA00023102"/>
    </source>
</evidence>
<accession>A0A7S4C8W8</accession>
<keyword evidence="6" id="KW-0368">Histidine biosynthesis</keyword>
<dbReference type="InterPro" id="IPR002496">
    <property type="entry name" value="PRib_AMP_CycHydrolase_dom"/>
</dbReference>
<feature type="domain" description="Phosphoribosyl-AMP cyclohydrolase" evidence="7">
    <location>
        <begin position="44"/>
        <end position="122"/>
    </location>
</feature>
<evidence type="ECO:0000256" key="5">
    <source>
        <dbReference type="ARBA" id="ARBA00022801"/>
    </source>
</evidence>
<evidence type="ECO:0000256" key="4">
    <source>
        <dbReference type="ARBA" id="ARBA00022605"/>
    </source>
</evidence>
<dbReference type="GO" id="GO:0004635">
    <property type="term" value="F:phosphoribosyl-AMP cyclohydrolase activity"/>
    <property type="evidence" value="ECO:0007669"/>
    <property type="project" value="UniProtKB-EC"/>
</dbReference>
<dbReference type="EMBL" id="HBJA01004880">
    <property type="protein sequence ID" value="CAE0790499.1"/>
    <property type="molecule type" value="Transcribed_RNA"/>
</dbReference>
<dbReference type="SUPFAM" id="SSF141734">
    <property type="entry name" value="HisI-like"/>
    <property type="match status" value="1"/>
</dbReference>
<dbReference type="InterPro" id="IPR038019">
    <property type="entry name" value="PRib_AMP_CycHydrolase_sf"/>
</dbReference>
<evidence type="ECO:0000256" key="1">
    <source>
        <dbReference type="ARBA" id="ARBA00000024"/>
    </source>
</evidence>
<gene>
    <name evidence="8" type="ORF">EGYM00163_LOCUS1613</name>
</gene>
<dbReference type="AlphaFoldDB" id="A0A7S4C8W8"/>
<keyword evidence="4" id="KW-0028">Amino-acid biosynthesis</keyword>
<evidence type="ECO:0000259" key="7">
    <source>
        <dbReference type="Pfam" id="PF01502"/>
    </source>
</evidence>
<organism evidence="8">
    <name type="scientific">Eutreptiella gymnastica</name>
    <dbReference type="NCBI Taxonomy" id="73025"/>
    <lineage>
        <taxon>Eukaryota</taxon>
        <taxon>Discoba</taxon>
        <taxon>Euglenozoa</taxon>
        <taxon>Euglenida</taxon>
        <taxon>Spirocuta</taxon>
        <taxon>Euglenophyceae</taxon>
        <taxon>Eutreptiales</taxon>
        <taxon>Eutreptiaceae</taxon>
        <taxon>Eutreptiella</taxon>
    </lineage>
</organism>